<organism evidence="1 2">
    <name type="scientific">Paenibacillus terrae (strain HPL-003)</name>
    <dbReference type="NCBI Taxonomy" id="985665"/>
    <lineage>
        <taxon>Bacteria</taxon>
        <taxon>Bacillati</taxon>
        <taxon>Bacillota</taxon>
        <taxon>Bacilli</taxon>
        <taxon>Bacillales</taxon>
        <taxon>Paenibacillaceae</taxon>
        <taxon>Paenibacillus</taxon>
    </lineage>
</organism>
<dbReference type="Proteomes" id="UP000005876">
    <property type="component" value="Chromosome"/>
</dbReference>
<dbReference type="KEGG" id="pta:HPL003_06040"/>
<evidence type="ECO:0000313" key="2">
    <source>
        <dbReference type="Proteomes" id="UP000005876"/>
    </source>
</evidence>
<sequence length="124" mass="14568">MSHLKLPEQLGQTAGWFYQDSQKGYFYGIPVAADYAGEIPAGMECRSIPESDYLVFFHPLFNYLKNNGEVMRIVEEKAWNFEPASMGYEWDEETKQDYQRHFPEGYGYAVYSSKRFTHDKYPVH</sequence>
<dbReference type="eggNOG" id="COG3708">
    <property type="taxonomic scope" value="Bacteria"/>
</dbReference>
<reference key="2">
    <citation type="submission" date="2011-11" db="EMBL/GenBank/DDBJ databases">
        <authorList>
            <person name="Shin S.H."/>
            <person name="Kim S."/>
            <person name="Kim J.Y."/>
        </authorList>
    </citation>
    <scope>NUCLEOTIDE SEQUENCE</scope>
    <source>
        <strain>HPL-003</strain>
    </source>
</reference>
<reference evidence="1 2" key="3">
    <citation type="journal article" date="2012" name="J. Bacteriol.">
        <title>Genome Sequence of Paenibacillus terrae HPL-003, a Xylanase-Producing Bacterium Isolated from Soil Found in Forest Residue.</title>
        <authorList>
            <person name="Shin S.H."/>
            <person name="Kim S."/>
            <person name="Kim J.Y."/>
            <person name="Song H.Y."/>
            <person name="Cho S.J."/>
            <person name="Kim D.R."/>
            <person name="Lee K.I."/>
            <person name="Lim H.K."/>
            <person name="Park N.J."/>
            <person name="Hwang I.T."/>
            <person name="Yang K.S."/>
        </authorList>
    </citation>
    <scope>NUCLEOTIDE SEQUENCE [LARGE SCALE GENOMIC DNA]</scope>
    <source>
        <strain evidence="1 2">HPL-003</strain>
    </source>
</reference>
<evidence type="ECO:0000313" key="1">
    <source>
        <dbReference type="EMBL" id="AET57971.1"/>
    </source>
</evidence>
<name>G7VZW0_PAETH</name>
<protein>
    <submittedName>
        <fullName evidence="1">AraC family transcriptional regulator</fullName>
    </submittedName>
</protein>
<gene>
    <name evidence="1" type="ordered locus">HPL003_06040</name>
</gene>
<dbReference type="EMBL" id="CP003107">
    <property type="protein sequence ID" value="AET57971.1"/>
    <property type="molecule type" value="Genomic_DNA"/>
</dbReference>
<reference evidence="2" key="1">
    <citation type="submission" date="2011-11" db="EMBL/GenBank/DDBJ databases">
        <title>Complete sequence of Paenibacillus terrae HPL-003.</title>
        <authorList>
            <person name="Shin S.H."/>
            <person name="Kim S."/>
            <person name="Kim J.Y."/>
        </authorList>
    </citation>
    <scope>NUCLEOTIDE SEQUENCE [LARGE SCALE GENOMIC DNA]</scope>
    <source>
        <strain evidence="2">HPL-003</strain>
    </source>
</reference>
<accession>G7VZW0</accession>
<dbReference type="HOGENOM" id="CLU_2047376_0_0_9"/>
<dbReference type="AlphaFoldDB" id="G7VZW0"/>
<proteinExistence type="predicted"/>